<dbReference type="InterPro" id="IPR010930">
    <property type="entry name" value="Flg_bb/hook_C_dom"/>
</dbReference>
<comment type="similarity">
    <text evidence="1">Belongs to the flagella basal body rod proteins family.</text>
</comment>
<gene>
    <name evidence="3" type="ORF">MZV50_20305</name>
</gene>
<evidence type="ECO:0000313" key="4">
    <source>
        <dbReference type="Proteomes" id="UP001057520"/>
    </source>
</evidence>
<keyword evidence="3" id="KW-0966">Cell projection</keyword>
<dbReference type="Pfam" id="PF06429">
    <property type="entry name" value="Flg_bbr_C"/>
    <property type="match status" value="1"/>
</dbReference>
<dbReference type="Proteomes" id="UP001057520">
    <property type="component" value="Chromosome"/>
</dbReference>
<accession>A0ABY4ZQ35</accession>
<evidence type="ECO:0000259" key="2">
    <source>
        <dbReference type="Pfam" id="PF06429"/>
    </source>
</evidence>
<name>A0ABY4ZQ35_9CAUL</name>
<reference evidence="3 4" key="1">
    <citation type="submission" date="2022-04" db="EMBL/GenBank/DDBJ databases">
        <title>Genome sequence of soybean root-associated Caulobacter segnis RL271.</title>
        <authorList>
            <person name="Longley R."/>
            <person name="Bonito G."/>
            <person name="Trigodet F."/>
            <person name="Crosson S."/>
            <person name="Fiebig A."/>
        </authorList>
    </citation>
    <scope>NUCLEOTIDE SEQUENCE [LARGE SCALE GENOMIC DNA]</scope>
    <source>
        <strain evidence="3 4">RL271</strain>
    </source>
</reference>
<feature type="domain" description="Flagellar basal-body/hook protein C-terminal" evidence="2">
    <location>
        <begin position="45"/>
        <end position="82"/>
    </location>
</feature>
<evidence type="ECO:0000256" key="1">
    <source>
        <dbReference type="ARBA" id="ARBA00009677"/>
    </source>
</evidence>
<dbReference type="EMBL" id="CP096040">
    <property type="protein sequence ID" value="USQ94883.1"/>
    <property type="molecule type" value="Genomic_DNA"/>
</dbReference>
<keyword evidence="3" id="KW-0969">Cilium</keyword>
<evidence type="ECO:0000313" key="3">
    <source>
        <dbReference type="EMBL" id="USQ94883.1"/>
    </source>
</evidence>
<protein>
    <submittedName>
        <fullName evidence="3">Flagellar hook protein FlgE</fullName>
    </submittedName>
</protein>
<proteinExistence type="inferred from homology"/>
<keyword evidence="4" id="KW-1185">Reference proteome</keyword>
<sequence length="84" mass="8422">MQAISIAAAGMMAAADRLTASAHRMAAADAQAERAEGSATGGAADVDYVSERVGQISAANDFKANAVVIKTADEMAGALLNLKV</sequence>
<organism evidence="3 4">
    <name type="scientific">Caulobacter segnis</name>
    <dbReference type="NCBI Taxonomy" id="88688"/>
    <lineage>
        <taxon>Bacteria</taxon>
        <taxon>Pseudomonadati</taxon>
        <taxon>Pseudomonadota</taxon>
        <taxon>Alphaproteobacteria</taxon>
        <taxon>Caulobacterales</taxon>
        <taxon>Caulobacteraceae</taxon>
        <taxon>Caulobacter</taxon>
    </lineage>
</organism>
<keyword evidence="3" id="KW-0282">Flagellum</keyword>